<dbReference type="eggNOG" id="ENOG502SFYZ">
    <property type="taxonomic scope" value="Eukaryota"/>
</dbReference>
<reference evidence="4 5" key="1">
    <citation type="journal article" date="2011" name="Nat. Biotechnol.">
        <title>Comparative genomic analysis of the thermophilic biomass-degrading fungi Myceliophthora thermophila and Thielavia terrestris.</title>
        <authorList>
            <person name="Berka R.M."/>
            <person name="Grigoriev I.V."/>
            <person name="Otillar R."/>
            <person name="Salamov A."/>
            <person name="Grimwood J."/>
            <person name="Reid I."/>
            <person name="Ishmael N."/>
            <person name="John T."/>
            <person name="Darmond C."/>
            <person name="Moisan M.-C."/>
            <person name="Henrissat B."/>
            <person name="Coutinho P.M."/>
            <person name="Lombard V."/>
            <person name="Natvig D.O."/>
            <person name="Lindquist E."/>
            <person name="Schmutz J."/>
            <person name="Lucas S."/>
            <person name="Harris P."/>
            <person name="Powlowski J."/>
            <person name="Bellemare A."/>
            <person name="Taylor D."/>
            <person name="Butler G."/>
            <person name="de Vries R.P."/>
            <person name="Allijn I.E."/>
            <person name="van den Brink J."/>
            <person name="Ushinsky S."/>
            <person name="Storms R."/>
            <person name="Powell A.J."/>
            <person name="Paulsen I.T."/>
            <person name="Elbourne L.D.H."/>
            <person name="Baker S.E."/>
            <person name="Magnuson J."/>
            <person name="LaBoissiere S."/>
            <person name="Clutterbuck A.J."/>
            <person name="Martinez D."/>
            <person name="Wogulis M."/>
            <person name="de Leon A.L."/>
            <person name="Rey M.W."/>
            <person name="Tsang A."/>
        </authorList>
    </citation>
    <scope>NUCLEOTIDE SEQUENCE [LARGE SCALE GENOMIC DNA]</scope>
    <source>
        <strain evidence="5">ATCC 42464 / BCRC 31852 / DSM 1799</strain>
    </source>
</reference>
<dbReference type="RefSeq" id="XP_003667228.1">
    <property type="nucleotide sequence ID" value="XM_003667180.1"/>
</dbReference>
<keyword evidence="3" id="KW-0732">Signal</keyword>
<dbReference type="KEGG" id="mtm:MYCTH_2312835"/>
<keyword evidence="2" id="KW-0472">Membrane</keyword>
<dbReference type="VEuPathDB" id="FungiDB:MYCTH_2312835"/>
<evidence type="ECO:0000256" key="2">
    <source>
        <dbReference type="SAM" id="Phobius"/>
    </source>
</evidence>
<sequence>MRSIWACSSCAALPLVALLGWDASASHVGREWNDVHRIPKARVTAHPVRRDEGTCPAEHTSCAASLGGDCCPSRYACAVDSCYATTAGPTTACGREGYYACFPVNGQPGCCPLNFVCGDGENDEACLPPAGFTYTENPCPTDYYLCPASANYGCCRSGLACGPNAYCYPTDPVTTTVFETITTTSGADTVTRTRAVETVVTPTIPTELDDDTYDAVKFVPTSVPKVPASSPSSESDGGLSGGAIGGIIAGVVVLLIVVVVAAFLIIRRLKRVEDIMERSNRGSSSGRRTRPHNQAEAEHWGRHLHSEVDEMSVNPLMAPTSATPNNTSISGTPTPAGGPAAGHGRSDSAGFHTPSPNMFPNFPDDRSRHASPDPNAGYFGPATASALQQQPMQPARIRGNTESSVGSAAPHSGSGYAYTHWRQQSNASELSADGSENGVGSPLLPGGAGGATAAAAASPPPGQAFFPELDGTATRAELPSGGIAGGPGPGPVIVSSETGTGTGTSGLRSRSGSAASARGHVRRRSDGGDGRRPGSGLEPLDETAEMHGHYGRRDQQAGQTAAGLNARWDDAGGYHHHPEAPGRRGP</sequence>
<keyword evidence="5" id="KW-1185">Reference proteome</keyword>
<organism evidence="4 5">
    <name type="scientific">Thermothelomyces thermophilus (strain ATCC 42464 / BCRC 31852 / DSM 1799)</name>
    <name type="common">Sporotrichum thermophile</name>
    <dbReference type="NCBI Taxonomy" id="573729"/>
    <lineage>
        <taxon>Eukaryota</taxon>
        <taxon>Fungi</taxon>
        <taxon>Dikarya</taxon>
        <taxon>Ascomycota</taxon>
        <taxon>Pezizomycotina</taxon>
        <taxon>Sordariomycetes</taxon>
        <taxon>Sordariomycetidae</taxon>
        <taxon>Sordariales</taxon>
        <taxon>Chaetomiaceae</taxon>
        <taxon>Thermothelomyces</taxon>
    </lineage>
</organism>
<feature type="compositionally biased region" description="Low complexity" evidence="1">
    <location>
        <begin position="440"/>
        <end position="467"/>
    </location>
</feature>
<dbReference type="GeneID" id="11509779"/>
<feature type="compositionally biased region" description="Polar residues" evidence="1">
    <location>
        <begin position="320"/>
        <end position="330"/>
    </location>
</feature>
<feature type="region of interest" description="Disordered" evidence="1">
    <location>
        <begin position="278"/>
        <end position="299"/>
    </location>
</feature>
<evidence type="ECO:0000313" key="4">
    <source>
        <dbReference type="EMBL" id="AEO61983.1"/>
    </source>
</evidence>
<name>G2QNB0_THET4</name>
<feature type="compositionally biased region" description="Basic and acidic residues" evidence="1">
    <location>
        <begin position="544"/>
        <end position="555"/>
    </location>
</feature>
<gene>
    <name evidence="4" type="ORF">MYCTH_2312835</name>
</gene>
<feature type="chain" id="PRO_5003435786" evidence="3">
    <location>
        <begin position="26"/>
        <end position="586"/>
    </location>
</feature>
<accession>G2QNB0</accession>
<dbReference type="OMA" id="EEMHGFY"/>
<feature type="region of interest" description="Disordered" evidence="1">
    <location>
        <begin position="427"/>
        <end position="586"/>
    </location>
</feature>
<feature type="compositionally biased region" description="Low complexity" evidence="1">
    <location>
        <begin position="491"/>
        <end position="518"/>
    </location>
</feature>
<evidence type="ECO:0000256" key="3">
    <source>
        <dbReference type="SAM" id="SignalP"/>
    </source>
</evidence>
<proteinExistence type="predicted"/>
<dbReference type="EMBL" id="CP003008">
    <property type="protein sequence ID" value="AEO61983.1"/>
    <property type="molecule type" value="Genomic_DNA"/>
</dbReference>
<dbReference type="AlphaFoldDB" id="G2QNB0"/>
<protein>
    <submittedName>
        <fullName evidence="4">Uncharacterized protein</fullName>
    </submittedName>
</protein>
<keyword evidence="2" id="KW-1133">Transmembrane helix</keyword>
<dbReference type="HOGENOM" id="CLU_020597_0_0_1"/>
<dbReference type="OrthoDB" id="5292518at2759"/>
<feature type="signal peptide" evidence="3">
    <location>
        <begin position="1"/>
        <end position="25"/>
    </location>
</feature>
<evidence type="ECO:0000256" key="1">
    <source>
        <dbReference type="SAM" id="MobiDB-lite"/>
    </source>
</evidence>
<evidence type="ECO:0000313" key="5">
    <source>
        <dbReference type="Proteomes" id="UP000007322"/>
    </source>
</evidence>
<feature type="transmembrane region" description="Helical" evidence="2">
    <location>
        <begin position="243"/>
        <end position="266"/>
    </location>
</feature>
<dbReference type="InParanoid" id="G2QNB0"/>
<dbReference type="Proteomes" id="UP000007322">
    <property type="component" value="Chromosome 7"/>
</dbReference>
<feature type="region of interest" description="Disordered" evidence="1">
    <location>
        <begin position="316"/>
        <end position="378"/>
    </location>
</feature>
<feature type="compositionally biased region" description="Basic and acidic residues" evidence="1">
    <location>
        <begin position="567"/>
        <end position="586"/>
    </location>
</feature>
<keyword evidence="2" id="KW-0812">Transmembrane</keyword>